<feature type="non-terminal residue" evidence="1">
    <location>
        <position position="338"/>
    </location>
</feature>
<proteinExistence type="predicted"/>
<dbReference type="EMBL" id="JAWDJW010002921">
    <property type="protein sequence ID" value="KAK3077373.1"/>
    <property type="molecule type" value="Genomic_DNA"/>
</dbReference>
<evidence type="ECO:0000313" key="1">
    <source>
        <dbReference type="EMBL" id="KAK3077373.1"/>
    </source>
</evidence>
<evidence type="ECO:0000313" key="2">
    <source>
        <dbReference type="Proteomes" id="UP001186974"/>
    </source>
</evidence>
<organism evidence="1 2">
    <name type="scientific">Coniosporium uncinatum</name>
    <dbReference type="NCBI Taxonomy" id="93489"/>
    <lineage>
        <taxon>Eukaryota</taxon>
        <taxon>Fungi</taxon>
        <taxon>Dikarya</taxon>
        <taxon>Ascomycota</taxon>
        <taxon>Pezizomycotina</taxon>
        <taxon>Dothideomycetes</taxon>
        <taxon>Dothideomycetes incertae sedis</taxon>
        <taxon>Coniosporium</taxon>
    </lineage>
</organism>
<comment type="caution">
    <text evidence="1">The sequence shown here is derived from an EMBL/GenBank/DDBJ whole genome shotgun (WGS) entry which is preliminary data.</text>
</comment>
<protein>
    <submittedName>
        <fullName evidence="1">Uncharacterized protein</fullName>
    </submittedName>
</protein>
<reference evidence="1" key="1">
    <citation type="submission" date="2024-09" db="EMBL/GenBank/DDBJ databases">
        <title>Black Yeasts Isolated from many extreme environments.</title>
        <authorList>
            <person name="Coleine C."/>
            <person name="Stajich J.E."/>
            <person name="Selbmann L."/>
        </authorList>
    </citation>
    <scope>NUCLEOTIDE SEQUENCE</scope>
    <source>
        <strain evidence="1">CCFEE 5737</strain>
    </source>
</reference>
<dbReference type="Proteomes" id="UP001186974">
    <property type="component" value="Unassembled WGS sequence"/>
</dbReference>
<keyword evidence="2" id="KW-1185">Reference proteome</keyword>
<sequence>MAAMNLVLLLPRPLSAPAYFFRMPLDRHVFLHCAIASILVAQIVLHGAVSATKVGLSADVREISGFLSASCLIGTSALSLSPIRNKFYELFMTQHCLLPLAACAALCLHAQDGSLLSRICVSMSVGVWSLSHLLHCVQRTWRNFFLLRALSGKSIWATTVGWRNEDSNVATDQAVLVDALPARPWRYCAGQYVYLVVPSVRAWKASALERHPFLLASWHGEELSLIVQPREGFTKHMSTLAERGRQELALIDGPYGVTHDMSGFGTVIMIATGSGVIAFLSYVHELLREFESENAVTRRIELIWKVDQDDQLLWVKRQVDQLLRDDRAKIFTVVIFSK</sequence>
<accession>A0ACC3DLI8</accession>
<gene>
    <name evidence="1" type="ORF">LTS18_010448</name>
</gene>
<name>A0ACC3DLI8_9PEZI</name>